<keyword evidence="2" id="KW-0238">DNA-binding</keyword>
<feature type="domain" description="HTH araC/xylS-type" evidence="4">
    <location>
        <begin position="189"/>
        <end position="287"/>
    </location>
</feature>
<name>A0A927AS10_9BACT</name>
<gene>
    <name evidence="5" type="ORF">IC229_21075</name>
</gene>
<dbReference type="InterPro" id="IPR011051">
    <property type="entry name" value="RmlC_Cupin_sf"/>
</dbReference>
<dbReference type="InterPro" id="IPR018060">
    <property type="entry name" value="HTH_AraC"/>
</dbReference>
<protein>
    <submittedName>
        <fullName evidence="5">AraC family transcriptional regulator</fullName>
    </submittedName>
</protein>
<keyword evidence="3" id="KW-0804">Transcription</keyword>
<reference evidence="5" key="1">
    <citation type="submission" date="2020-09" db="EMBL/GenBank/DDBJ databases">
        <authorList>
            <person name="Kim M.K."/>
        </authorList>
    </citation>
    <scope>NUCLEOTIDE SEQUENCE</scope>
    <source>
        <strain evidence="5">BT702</strain>
    </source>
</reference>
<evidence type="ECO:0000256" key="2">
    <source>
        <dbReference type="ARBA" id="ARBA00023125"/>
    </source>
</evidence>
<organism evidence="5 6">
    <name type="scientific">Spirosoma profusum</name>
    <dbReference type="NCBI Taxonomy" id="2771354"/>
    <lineage>
        <taxon>Bacteria</taxon>
        <taxon>Pseudomonadati</taxon>
        <taxon>Bacteroidota</taxon>
        <taxon>Cytophagia</taxon>
        <taxon>Cytophagales</taxon>
        <taxon>Cytophagaceae</taxon>
        <taxon>Spirosoma</taxon>
    </lineage>
</organism>
<dbReference type="Proteomes" id="UP000598820">
    <property type="component" value="Unassembled WGS sequence"/>
</dbReference>
<dbReference type="Pfam" id="PF02311">
    <property type="entry name" value="AraC_binding"/>
    <property type="match status" value="1"/>
</dbReference>
<keyword evidence="6" id="KW-1185">Reference proteome</keyword>
<evidence type="ECO:0000259" key="4">
    <source>
        <dbReference type="PROSITE" id="PS01124"/>
    </source>
</evidence>
<evidence type="ECO:0000313" key="6">
    <source>
        <dbReference type="Proteomes" id="UP000598820"/>
    </source>
</evidence>
<dbReference type="PROSITE" id="PS00041">
    <property type="entry name" value="HTH_ARAC_FAMILY_1"/>
    <property type="match status" value="1"/>
</dbReference>
<evidence type="ECO:0000313" key="5">
    <source>
        <dbReference type="EMBL" id="MBD2703153.1"/>
    </source>
</evidence>
<comment type="caution">
    <text evidence="5">The sequence shown here is derived from an EMBL/GenBank/DDBJ whole genome shotgun (WGS) entry which is preliminary data.</text>
</comment>
<evidence type="ECO:0000256" key="3">
    <source>
        <dbReference type="ARBA" id="ARBA00023163"/>
    </source>
</evidence>
<dbReference type="GO" id="GO:0043565">
    <property type="term" value="F:sequence-specific DNA binding"/>
    <property type="evidence" value="ECO:0007669"/>
    <property type="project" value="InterPro"/>
</dbReference>
<dbReference type="PANTHER" id="PTHR43280">
    <property type="entry name" value="ARAC-FAMILY TRANSCRIPTIONAL REGULATOR"/>
    <property type="match status" value="1"/>
</dbReference>
<dbReference type="Gene3D" id="1.10.10.60">
    <property type="entry name" value="Homeodomain-like"/>
    <property type="match status" value="2"/>
</dbReference>
<keyword evidence="1" id="KW-0805">Transcription regulation</keyword>
<dbReference type="EMBL" id="JACWZY010000019">
    <property type="protein sequence ID" value="MBD2703153.1"/>
    <property type="molecule type" value="Genomic_DNA"/>
</dbReference>
<dbReference type="RefSeq" id="WP_190888995.1">
    <property type="nucleotide sequence ID" value="NZ_JACWZY010000019.1"/>
</dbReference>
<dbReference type="GO" id="GO:0003700">
    <property type="term" value="F:DNA-binding transcription factor activity"/>
    <property type="evidence" value="ECO:0007669"/>
    <property type="project" value="InterPro"/>
</dbReference>
<dbReference type="InterPro" id="IPR014710">
    <property type="entry name" value="RmlC-like_jellyroll"/>
</dbReference>
<dbReference type="Pfam" id="PF12833">
    <property type="entry name" value="HTH_18"/>
    <property type="match status" value="1"/>
</dbReference>
<dbReference type="InterPro" id="IPR018062">
    <property type="entry name" value="HTH_AraC-typ_CS"/>
</dbReference>
<evidence type="ECO:0000256" key="1">
    <source>
        <dbReference type="ARBA" id="ARBA00023015"/>
    </source>
</evidence>
<sequence length="306" mass="35345">MKLQYHRVPANTQDAFTARHDVTRIQNRGSIWHYHPQLELHCVIRGEGVRFIGDSIANFSPGEIILLGENLPHNWQCNESYWQADPDAHFEAIVIHFLPNWLGESFLHLAEAVPIAKLYERAKRGLLIRGELAEKIRPLMQQTVEEAPLNRIAVLLTILTHLAQSDSMETLSSTYAFHQSNELETVRLNTVCEFTLANYTREITLEEISAIANLSITSFCRYFKLMTRKTYSQFLIEVRISYACRALIDNKQSIEVVCYQNGFNNLSNFYRQFKKVQGISPLEYKKKYLNNAGQFGWQTRIGSRTV</sequence>
<dbReference type="InterPro" id="IPR003313">
    <property type="entry name" value="AraC-bd"/>
</dbReference>
<dbReference type="AlphaFoldDB" id="A0A927AS10"/>
<dbReference type="SUPFAM" id="SSF51182">
    <property type="entry name" value="RmlC-like cupins"/>
    <property type="match status" value="1"/>
</dbReference>
<dbReference type="PANTHER" id="PTHR43280:SF27">
    <property type="entry name" value="TRANSCRIPTIONAL REGULATOR MTLR"/>
    <property type="match status" value="1"/>
</dbReference>
<dbReference type="PROSITE" id="PS01124">
    <property type="entry name" value="HTH_ARAC_FAMILY_2"/>
    <property type="match status" value="1"/>
</dbReference>
<dbReference type="SUPFAM" id="SSF46689">
    <property type="entry name" value="Homeodomain-like"/>
    <property type="match status" value="2"/>
</dbReference>
<dbReference type="InterPro" id="IPR009057">
    <property type="entry name" value="Homeodomain-like_sf"/>
</dbReference>
<dbReference type="Gene3D" id="2.60.120.10">
    <property type="entry name" value="Jelly Rolls"/>
    <property type="match status" value="1"/>
</dbReference>
<dbReference type="SMART" id="SM00342">
    <property type="entry name" value="HTH_ARAC"/>
    <property type="match status" value="1"/>
</dbReference>
<proteinExistence type="predicted"/>
<dbReference type="CDD" id="cd06976">
    <property type="entry name" value="cupin_MtlR-like_N"/>
    <property type="match status" value="1"/>
</dbReference>
<accession>A0A927AS10</accession>